<dbReference type="Proteomes" id="UP001432322">
    <property type="component" value="Unassembled WGS sequence"/>
</dbReference>
<dbReference type="AlphaFoldDB" id="A0AAV5VS32"/>
<feature type="non-terminal residue" evidence="1">
    <location>
        <position position="1"/>
    </location>
</feature>
<dbReference type="EMBL" id="BTSY01000003">
    <property type="protein sequence ID" value="GMT21158.1"/>
    <property type="molecule type" value="Genomic_DNA"/>
</dbReference>
<reference evidence="1" key="1">
    <citation type="submission" date="2023-10" db="EMBL/GenBank/DDBJ databases">
        <title>Genome assembly of Pristionchus species.</title>
        <authorList>
            <person name="Yoshida K."/>
            <person name="Sommer R.J."/>
        </authorList>
    </citation>
    <scope>NUCLEOTIDE SEQUENCE</scope>
    <source>
        <strain evidence="1">RS5133</strain>
    </source>
</reference>
<name>A0AAV5VS32_9BILA</name>
<accession>A0AAV5VS32</accession>
<protein>
    <submittedName>
        <fullName evidence="1">Uncharacterized protein</fullName>
    </submittedName>
</protein>
<keyword evidence="2" id="KW-1185">Reference proteome</keyword>
<proteinExistence type="predicted"/>
<organism evidence="1 2">
    <name type="scientific">Pristionchus fissidentatus</name>
    <dbReference type="NCBI Taxonomy" id="1538716"/>
    <lineage>
        <taxon>Eukaryota</taxon>
        <taxon>Metazoa</taxon>
        <taxon>Ecdysozoa</taxon>
        <taxon>Nematoda</taxon>
        <taxon>Chromadorea</taxon>
        <taxon>Rhabditida</taxon>
        <taxon>Rhabditina</taxon>
        <taxon>Diplogasteromorpha</taxon>
        <taxon>Diplogasteroidea</taxon>
        <taxon>Neodiplogasteridae</taxon>
        <taxon>Pristionchus</taxon>
    </lineage>
</organism>
<sequence>QNEYARSRSKRSLSLSYVIASFRSISIDLTRCATFPISSPFSITLFITSNAREMRFPMVSVDEN</sequence>
<evidence type="ECO:0000313" key="1">
    <source>
        <dbReference type="EMBL" id="GMT21158.1"/>
    </source>
</evidence>
<gene>
    <name evidence="1" type="ORF">PFISCL1PPCAC_12455</name>
</gene>
<comment type="caution">
    <text evidence="1">The sequence shown here is derived from an EMBL/GenBank/DDBJ whole genome shotgun (WGS) entry which is preliminary data.</text>
</comment>
<evidence type="ECO:0000313" key="2">
    <source>
        <dbReference type="Proteomes" id="UP001432322"/>
    </source>
</evidence>